<reference evidence="7 8" key="1">
    <citation type="submission" date="2017-07" db="EMBL/GenBank/DDBJ databases">
        <title>Annotated genome sequence of Bacterioplanes sanyensis isolated from Red Sea.</title>
        <authorList>
            <person name="Rehman Z.U."/>
        </authorList>
    </citation>
    <scope>NUCLEOTIDE SEQUENCE [LARGE SCALE GENOMIC DNA]</scope>
    <source>
        <strain evidence="7 8">NV9</strain>
    </source>
</reference>
<feature type="transmembrane region" description="Helical" evidence="5">
    <location>
        <begin position="76"/>
        <end position="98"/>
    </location>
</feature>
<name>A0A222FJE0_9GAMM</name>
<evidence type="ECO:0000256" key="4">
    <source>
        <dbReference type="ARBA" id="ARBA00023136"/>
    </source>
</evidence>
<evidence type="ECO:0000313" key="7">
    <source>
        <dbReference type="EMBL" id="ASP38541.1"/>
    </source>
</evidence>
<comment type="subcellular location">
    <subcellularLocation>
        <location evidence="1">Membrane</location>
        <topology evidence="1">Multi-pass membrane protein</topology>
    </subcellularLocation>
</comment>
<keyword evidence="3 5" id="KW-1133">Transmembrane helix</keyword>
<dbReference type="RefSeq" id="WP_094059731.1">
    <property type="nucleotide sequence ID" value="NZ_CP022530.1"/>
</dbReference>
<dbReference type="Pfam" id="PF07298">
    <property type="entry name" value="NnrU"/>
    <property type="match status" value="1"/>
</dbReference>
<dbReference type="Proteomes" id="UP000202440">
    <property type="component" value="Chromosome"/>
</dbReference>
<gene>
    <name evidence="7" type="ORF">CHH28_07570</name>
</gene>
<keyword evidence="4 5" id="KW-0472">Membrane</keyword>
<feature type="transmembrane region" description="Helical" evidence="5">
    <location>
        <begin position="40"/>
        <end position="56"/>
    </location>
</feature>
<evidence type="ECO:0000259" key="6">
    <source>
        <dbReference type="Pfam" id="PF07298"/>
    </source>
</evidence>
<proteinExistence type="predicted"/>
<keyword evidence="2 5" id="KW-0812">Transmembrane</keyword>
<dbReference type="OrthoDB" id="5293641at2"/>
<evidence type="ECO:0000256" key="2">
    <source>
        <dbReference type="ARBA" id="ARBA00022692"/>
    </source>
</evidence>
<accession>A0A222FJE0</accession>
<dbReference type="InterPro" id="IPR009915">
    <property type="entry name" value="NnrU_dom"/>
</dbReference>
<dbReference type="AlphaFoldDB" id="A0A222FJE0"/>
<organism evidence="7 8">
    <name type="scientific">Bacterioplanes sanyensis</name>
    <dbReference type="NCBI Taxonomy" id="1249553"/>
    <lineage>
        <taxon>Bacteria</taxon>
        <taxon>Pseudomonadati</taxon>
        <taxon>Pseudomonadota</taxon>
        <taxon>Gammaproteobacteria</taxon>
        <taxon>Oceanospirillales</taxon>
        <taxon>Oceanospirillaceae</taxon>
        <taxon>Bacterioplanes</taxon>
    </lineage>
</organism>
<evidence type="ECO:0000313" key="8">
    <source>
        <dbReference type="Proteomes" id="UP000202440"/>
    </source>
</evidence>
<keyword evidence="8" id="KW-1185">Reference proteome</keyword>
<dbReference type="GO" id="GO:0016020">
    <property type="term" value="C:membrane"/>
    <property type="evidence" value="ECO:0007669"/>
    <property type="project" value="UniProtKB-SubCell"/>
</dbReference>
<feature type="transmembrane region" description="Helical" evidence="5">
    <location>
        <begin position="118"/>
        <end position="144"/>
    </location>
</feature>
<feature type="transmembrane region" description="Helical" evidence="5">
    <location>
        <begin position="164"/>
        <end position="187"/>
    </location>
</feature>
<feature type="domain" description="NnrU" evidence="6">
    <location>
        <begin position="3"/>
        <end position="190"/>
    </location>
</feature>
<protein>
    <recommendedName>
        <fullName evidence="6">NnrU domain-containing protein</fullName>
    </recommendedName>
</protein>
<evidence type="ECO:0000256" key="1">
    <source>
        <dbReference type="ARBA" id="ARBA00004141"/>
    </source>
</evidence>
<evidence type="ECO:0000256" key="3">
    <source>
        <dbReference type="ARBA" id="ARBA00022989"/>
    </source>
</evidence>
<sequence length="193" mass="21103">MLLLIVGLLIFLGVHSINFLAPNWRQQRIHQLGALPWKGLYAIASLLGFALLVIGYGQARLEPTWLWLAPTWTRHLAALITLPAFILLLATYVPGTHIKARIGHPMLLATKVWALSHLIANGGLHDVLLFGGFLAWAVFGFIVLRKRDRAADKQYPAVGIVRDVIAVVLGLVAWAAFAMVGHVWLIGVAPFGG</sequence>
<evidence type="ECO:0000256" key="5">
    <source>
        <dbReference type="SAM" id="Phobius"/>
    </source>
</evidence>
<dbReference type="KEGG" id="bsan:CHH28_07570"/>
<dbReference type="EMBL" id="CP022530">
    <property type="protein sequence ID" value="ASP38541.1"/>
    <property type="molecule type" value="Genomic_DNA"/>
</dbReference>